<dbReference type="Pfam" id="PF13687">
    <property type="entry name" value="DUF4153"/>
    <property type="match status" value="1"/>
</dbReference>
<reference evidence="2" key="2">
    <citation type="submission" date="2021-04" db="EMBL/GenBank/DDBJ databases">
        <authorList>
            <person name="Dong X."/>
        </authorList>
    </citation>
    <scope>NUCLEOTIDE SEQUENCE</scope>
    <source>
        <strain evidence="2">ZWT</strain>
    </source>
</reference>
<feature type="transmembrane region" description="Helical" evidence="1">
    <location>
        <begin position="83"/>
        <end position="103"/>
    </location>
</feature>
<evidence type="ECO:0000313" key="2">
    <source>
        <dbReference type="EMBL" id="MCM1991715.1"/>
    </source>
</evidence>
<dbReference type="EMBL" id="JAGSOJ010000004">
    <property type="protein sequence ID" value="MCM1991715.1"/>
    <property type="molecule type" value="Genomic_DNA"/>
</dbReference>
<keyword evidence="1" id="KW-1133">Transmembrane helix</keyword>
<feature type="transmembrane region" description="Helical" evidence="1">
    <location>
        <begin position="259"/>
        <end position="278"/>
    </location>
</feature>
<accession>A0A9J6P585</accession>
<keyword evidence="3" id="KW-1185">Reference proteome</keyword>
<feature type="transmembrane region" description="Helical" evidence="1">
    <location>
        <begin position="182"/>
        <end position="201"/>
    </location>
</feature>
<name>A0A9J6P585_9CLOT</name>
<feature type="transmembrane region" description="Helical" evidence="1">
    <location>
        <begin position="58"/>
        <end position="74"/>
    </location>
</feature>
<proteinExistence type="predicted"/>
<protein>
    <submittedName>
        <fullName evidence="2">DUF4153 domain-containing protein</fullName>
    </submittedName>
</protein>
<feature type="transmembrane region" description="Helical" evidence="1">
    <location>
        <begin position="21"/>
        <end position="38"/>
    </location>
</feature>
<feature type="transmembrane region" description="Helical" evidence="1">
    <location>
        <begin position="222"/>
        <end position="247"/>
    </location>
</feature>
<comment type="caution">
    <text evidence="2">The sequence shown here is derived from an EMBL/GenBank/DDBJ whole genome shotgun (WGS) entry which is preliminary data.</text>
</comment>
<gene>
    <name evidence="2" type="ORF">KDK92_18410</name>
</gene>
<feature type="transmembrane region" description="Helical" evidence="1">
    <location>
        <begin position="320"/>
        <end position="338"/>
    </location>
</feature>
<evidence type="ECO:0000313" key="3">
    <source>
        <dbReference type="Proteomes" id="UP001056429"/>
    </source>
</evidence>
<reference evidence="2" key="1">
    <citation type="journal article" date="2021" name="mSystems">
        <title>Bacteria and Archaea Synergistically Convert Glycine Betaine to Biogenic Methane in the Formosa Cold Seep of the South China Sea.</title>
        <authorList>
            <person name="Li L."/>
            <person name="Zhang W."/>
            <person name="Zhang S."/>
            <person name="Song L."/>
            <person name="Sun Q."/>
            <person name="Zhang H."/>
            <person name="Xiang H."/>
            <person name="Dong X."/>
        </authorList>
    </citation>
    <scope>NUCLEOTIDE SEQUENCE</scope>
    <source>
        <strain evidence="2">ZWT</strain>
    </source>
</reference>
<feature type="transmembrane region" description="Helical" evidence="1">
    <location>
        <begin position="115"/>
        <end position="133"/>
    </location>
</feature>
<feature type="transmembrane region" description="Helical" evidence="1">
    <location>
        <begin position="290"/>
        <end position="308"/>
    </location>
</feature>
<dbReference type="Proteomes" id="UP001056429">
    <property type="component" value="Unassembled WGS sequence"/>
</dbReference>
<sequence>MKITQFLKNILNGIKDSIRRFPETIGISTACVILLIYISELGYGINNELTETLTRVTMVLALGIPLSLCIKLYFERLKDYKKIIFYGAYVGGATLLIIYYHVFLNDFEMVSITRYIGISFMLYLIFLFIPYLPQKDNFELYVIRIFARFFTTVLYSVVLYLGLAAILVTIDQLLGINIKGEIYYYSWLIVVGVFAQSFFLAGLPQNNEELSLKDYSKLIKVLVLYIIIPLISVYTIILYLYFGKIIITRQWPQGLVSHLVLWYSAISAAVLFSISPLLSKNTWIKKYMKIFPKAILPLIIMMFLSIGIRINAYGVTENRYFVVALGIWVFFTMIYFSFKRKSRNIILPISLAAIIFISLFGPLSSFSISKYSQNKRFEKILLKNNMMVDNKAVKASSDVSKADVSEISSILSYFDRNHSLEEVKTLPKGFRLKDMKMILGVKYNDDYYYNADEYFYFDVLDNAEAIDIRGYDYLFDLRNERFQKLNDISLSVNFNDESSILSIKENGEEVYRRELGDFADGLVEKYGANQNNKSLSVNEMYIEDENDKLKVKIQFSYISGNKKVSTGKIESRRFGFNVFVKVK</sequence>
<organism evidence="2 3">
    <name type="scientific">Oceanirhabdus seepicola</name>
    <dbReference type="NCBI Taxonomy" id="2828781"/>
    <lineage>
        <taxon>Bacteria</taxon>
        <taxon>Bacillati</taxon>
        <taxon>Bacillota</taxon>
        <taxon>Clostridia</taxon>
        <taxon>Eubacteriales</taxon>
        <taxon>Clostridiaceae</taxon>
        <taxon>Oceanirhabdus</taxon>
    </lineage>
</organism>
<dbReference type="RefSeq" id="WP_250860856.1">
    <property type="nucleotide sequence ID" value="NZ_JAGSOJ010000004.1"/>
</dbReference>
<feature type="transmembrane region" description="Helical" evidence="1">
    <location>
        <begin position="345"/>
        <end position="366"/>
    </location>
</feature>
<dbReference type="AlphaFoldDB" id="A0A9J6P585"/>
<keyword evidence="1" id="KW-0472">Membrane</keyword>
<keyword evidence="1" id="KW-0812">Transmembrane</keyword>
<feature type="transmembrane region" description="Helical" evidence="1">
    <location>
        <begin position="145"/>
        <end position="170"/>
    </location>
</feature>
<dbReference type="InterPro" id="IPR025291">
    <property type="entry name" value="DUF4153"/>
</dbReference>
<evidence type="ECO:0000256" key="1">
    <source>
        <dbReference type="SAM" id="Phobius"/>
    </source>
</evidence>